<protein>
    <submittedName>
        <fullName evidence="1">Uncharacterized protein</fullName>
    </submittedName>
</protein>
<comment type="caution">
    <text evidence="1">The sequence shown here is derived from an EMBL/GenBank/DDBJ whole genome shotgun (WGS) entry which is preliminary data.</text>
</comment>
<dbReference type="STRING" id="547042.BACCOPRO_00121"/>
<keyword evidence="2" id="KW-1185">Reference proteome</keyword>
<dbReference type="EMBL" id="ACBW01000014">
    <property type="protein sequence ID" value="EEF74656.1"/>
    <property type="molecule type" value="Genomic_DNA"/>
</dbReference>
<dbReference type="HOGENOM" id="CLU_2749262_0_0_10"/>
<evidence type="ECO:0000313" key="2">
    <source>
        <dbReference type="Proteomes" id="UP000014073"/>
    </source>
</evidence>
<gene>
    <name evidence="1" type="ORF">BACCOPRO_00121</name>
</gene>
<organism evidence="1 2">
    <name type="scientific">Phocaeicola coprophilus DSM 18228 = JCM 13818</name>
    <dbReference type="NCBI Taxonomy" id="547042"/>
    <lineage>
        <taxon>Bacteria</taxon>
        <taxon>Pseudomonadati</taxon>
        <taxon>Bacteroidota</taxon>
        <taxon>Bacteroidia</taxon>
        <taxon>Bacteroidales</taxon>
        <taxon>Bacteroidaceae</taxon>
        <taxon>Phocaeicola</taxon>
    </lineage>
</organism>
<accession>S0F7Z6</accession>
<name>S0F7Z6_9BACT</name>
<dbReference type="AlphaFoldDB" id="S0F7Z6"/>
<dbReference type="Proteomes" id="UP000014073">
    <property type="component" value="Unassembled WGS sequence"/>
</dbReference>
<evidence type="ECO:0000313" key="1">
    <source>
        <dbReference type="EMBL" id="EEF74656.1"/>
    </source>
</evidence>
<sequence>MLIINKVLIEEIKKELSICKLVDVLLISYSLYLITKRTKETVLFLLTLLTNYYKYHRFPFKKKKNYNFNK</sequence>
<reference evidence="1 2" key="1">
    <citation type="submission" date="2008-12" db="EMBL/GenBank/DDBJ databases">
        <authorList>
            <person name="Fulton L."/>
            <person name="Clifton S."/>
            <person name="Fulton B."/>
            <person name="Xu J."/>
            <person name="Minx P."/>
            <person name="Pepin K.H."/>
            <person name="Johnson M."/>
            <person name="Bhonagiri V."/>
            <person name="Nash W.E."/>
            <person name="Mardis E.R."/>
            <person name="Wilson R.K."/>
        </authorList>
    </citation>
    <scope>NUCLEOTIDE SEQUENCE [LARGE SCALE GENOMIC DNA]</scope>
    <source>
        <strain evidence="1 2">DSM 18228</strain>
    </source>
</reference>
<proteinExistence type="predicted"/>